<evidence type="ECO:0000256" key="3">
    <source>
        <dbReference type="ARBA" id="ARBA00022448"/>
    </source>
</evidence>
<keyword evidence="4" id="KW-1003">Cell membrane</keyword>
<organism evidence="11 12">
    <name type="scientific">Corynebacterium maris DSM 45190</name>
    <dbReference type="NCBI Taxonomy" id="1224163"/>
    <lineage>
        <taxon>Bacteria</taxon>
        <taxon>Bacillati</taxon>
        <taxon>Actinomycetota</taxon>
        <taxon>Actinomycetes</taxon>
        <taxon>Mycobacteriales</taxon>
        <taxon>Corynebacteriaceae</taxon>
        <taxon>Corynebacterium</taxon>
    </lineage>
</organism>
<dbReference type="GO" id="GO:0046677">
    <property type="term" value="P:response to antibiotic"/>
    <property type="evidence" value="ECO:0007669"/>
    <property type="project" value="UniProtKB-KW"/>
</dbReference>
<evidence type="ECO:0000313" key="11">
    <source>
        <dbReference type="EMBL" id="AGS33671.1"/>
    </source>
</evidence>
<protein>
    <submittedName>
        <fullName evidence="11">Putative multidrug resistance membrane protein</fullName>
    </submittedName>
</protein>
<feature type="transmembrane region" description="Helical" evidence="10">
    <location>
        <begin position="30"/>
        <end position="51"/>
    </location>
</feature>
<dbReference type="OrthoDB" id="3175079at2"/>
<dbReference type="EMBL" id="CP003924">
    <property type="protein sequence ID" value="AGS33671.1"/>
    <property type="molecule type" value="Genomic_DNA"/>
</dbReference>
<keyword evidence="6 10" id="KW-1133">Transmembrane helix</keyword>
<dbReference type="PANTHER" id="PTHR30561">
    <property type="entry name" value="SMR FAMILY PROTON-DEPENDENT DRUG EFFLUX TRANSPORTER SUGE"/>
    <property type="match status" value="1"/>
</dbReference>
<feature type="transmembrane region" description="Helical" evidence="10">
    <location>
        <begin position="6"/>
        <end position="23"/>
    </location>
</feature>
<name>S5TFH3_9CORY</name>
<dbReference type="HOGENOM" id="CLU_133067_0_3_11"/>
<dbReference type="InterPro" id="IPR045324">
    <property type="entry name" value="Small_multidrug_res"/>
</dbReference>
<dbReference type="AlphaFoldDB" id="S5TFH3"/>
<proteinExistence type="inferred from homology"/>
<comment type="subcellular location">
    <subcellularLocation>
        <location evidence="1 9">Cell membrane</location>
        <topology evidence="1 9">Multi-pass membrane protein</topology>
    </subcellularLocation>
</comment>
<comment type="similarity">
    <text evidence="2">Belongs to the drug/metabolite transporter (DMT) superfamily. Small multidrug resistance (SMR) (TC 2.A.7.1) family. Mmr subfamily.</text>
</comment>
<evidence type="ECO:0000256" key="8">
    <source>
        <dbReference type="ARBA" id="ARBA00023251"/>
    </source>
</evidence>
<dbReference type="GO" id="GO:0015220">
    <property type="term" value="F:choline transmembrane transporter activity"/>
    <property type="evidence" value="ECO:0007669"/>
    <property type="project" value="TreeGrafter"/>
</dbReference>
<dbReference type="eggNOG" id="COG2076">
    <property type="taxonomic scope" value="Bacteria"/>
</dbReference>
<dbReference type="PANTHER" id="PTHR30561:SF1">
    <property type="entry name" value="MULTIDRUG TRANSPORTER EMRE"/>
    <property type="match status" value="1"/>
</dbReference>
<evidence type="ECO:0000256" key="7">
    <source>
        <dbReference type="ARBA" id="ARBA00023136"/>
    </source>
</evidence>
<accession>S5TFH3</accession>
<dbReference type="GO" id="GO:0015297">
    <property type="term" value="F:antiporter activity"/>
    <property type="evidence" value="ECO:0007669"/>
    <property type="project" value="TreeGrafter"/>
</dbReference>
<feature type="transmembrane region" description="Helical" evidence="10">
    <location>
        <begin position="85"/>
        <end position="104"/>
    </location>
</feature>
<dbReference type="GO" id="GO:0005886">
    <property type="term" value="C:plasma membrane"/>
    <property type="evidence" value="ECO:0007669"/>
    <property type="project" value="UniProtKB-SubCell"/>
</dbReference>
<dbReference type="GO" id="GO:0031460">
    <property type="term" value="P:glycine betaine transport"/>
    <property type="evidence" value="ECO:0007669"/>
    <property type="project" value="TreeGrafter"/>
</dbReference>
<dbReference type="Proteomes" id="UP000015388">
    <property type="component" value="Chromosome"/>
</dbReference>
<dbReference type="GO" id="GO:0015199">
    <property type="term" value="F:amino-acid betaine transmembrane transporter activity"/>
    <property type="evidence" value="ECO:0007669"/>
    <property type="project" value="TreeGrafter"/>
</dbReference>
<dbReference type="RefSeq" id="WP_020933606.1">
    <property type="nucleotide sequence ID" value="NC_021915.1"/>
</dbReference>
<keyword evidence="8" id="KW-0046">Antibiotic resistance</keyword>
<evidence type="ECO:0000256" key="4">
    <source>
        <dbReference type="ARBA" id="ARBA00022475"/>
    </source>
</evidence>
<keyword evidence="5 9" id="KW-0812">Transmembrane</keyword>
<evidence type="ECO:0000256" key="2">
    <source>
        <dbReference type="ARBA" id="ARBA00007822"/>
    </source>
</evidence>
<evidence type="ECO:0000256" key="9">
    <source>
        <dbReference type="RuleBase" id="RU003942"/>
    </source>
</evidence>
<sequence>MSWFFLSLAIVFEVVGTMSLRMASSGRPRYYALVAGGYVLSYAMLSVALVFGMPLGVAYGIWSAIGVAATAILGRVLFNERFTWVMGLGVVLVMAGVLLVETGAY</sequence>
<dbReference type="SUPFAM" id="SSF103481">
    <property type="entry name" value="Multidrug resistance efflux transporter EmrE"/>
    <property type="match status" value="1"/>
</dbReference>
<dbReference type="InterPro" id="IPR000390">
    <property type="entry name" value="Small_drug/metabolite_transptr"/>
</dbReference>
<feature type="transmembrane region" description="Helical" evidence="10">
    <location>
        <begin position="57"/>
        <end position="78"/>
    </location>
</feature>
<evidence type="ECO:0000313" key="12">
    <source>
        <dbReference type="Proteomes" id="UP000015388"/>
    </source>
</evidence>
<reference evidence="11 12" key="1">
    <citation type="submission" date="2012-11" db="EMBL/GenBank/DDBJ databases">
        <title>The complete genome sequence of Corynebacterium maris Coryn-1 (=DSM 45190).</title>
        <authorList>
            <person name="Schaffert L."/>
            <person name="Albersmeier A."/>
            <person name="Kalinowski J."/>
            <person name="Ruckert C."/>
        </authorList>
    </citation>
    <scope>NUCLEOTIDE SEQUENCE [LARGE SCALE GENOMIC DNA]</scope>
    <source>
        <strain evidence="12">Coryn-1</strain>
    </source>
</reference>
<dbReference type="InterPro" id="IPR037185">
    <property type="entry name" value="EmrE-like"/>
</dbReference>
<dbReference type="Pfam" id="PF00893">
    <property type="entry name" value="Multi_Drug_Res"/>
    <property type="match status" value="1"/>
</dbReference>
<dbReference type="KEGG" id="cmd:B841_00940"/>
<dbReference type="Gene3D" id="1.10.3730.20">
    <property type="match status" value="1"/>
</dbReference>
<dbReference type="PATRIC" id="fig|1224163.3.peg.188"/>
<evidence type="ECO:0000256" key="5">
    <source>
        <dbReference type="ARBA" id="ARBA00022692"/>
    </source>
</evidence>
<evidence type="ECO:0000256" key="10">
    <source>
        <dbReference type="SAM" id="Phobius"/>
    </source>
</evidence>
<evidence type="ECO:0000256" key="1">
    <source>
        <dbReference type="ARBA" id="ARBA00004651"/>
    </source>
</evidence>
<evidence type="ECO:0000256" key="6">
    <source>
        <dbReference type="ARBA" id="ARBA00022989"/>
    </source>
</evidence>
<keyword evidence="7 10" id="KW-0472">Membrane</keyword>
<dbReference type="STRING" id="1224163.B841_00940"/>
<keyword evidence="3" id="KW-0813">Transport</keyword>
<keyword evidence="12" id="KW-1185">Reference proteome</keyword>
<gene>
    <name evidence="11" type="ORF">B841_00940</name>
</gene>